<comment type="caution">
    <text evidence="1">The sequence shown here is derived from an EMBL/GenBank/DDBJ whole genome shotgun (WGS) entry which is preliminary data.</text>
</comment>
<feature type="non-terminal residue" evidence="1">
    <location>
        <position position="1"/>
    </location>
</feature>
<accession>X1B0Y2</accession>
<reference evidence="1" key="1">
    <citation type="journal article" date="2014" name="Front. Microbiol.">
        <title>High frequency of phylogenetically diverse reductive dehalogenase-homologous genes in deep subseafloor sedimentary metagenomes.</title>
        <authorList>
            <person name="Kawai M."/>
            <person name="Futagami T."/>
            <person name="Toyoda A."/>
            <person name="Takaki Y."/>
            <person name="Nishi S."/>
            <person name="Hori S."/>
            <person name="Arai W."/>
            <person name="Tsubouchi T."/>
            <person name="Morono Y."/>
            <person name="Uchiyama I."/>
            <person name="Ito T."/>
            <person name="Fujiyama A."/>
            <person name="Inagaki F."/>
            <person name="Takami H."/>
        </authorList>
    </citation>
    <scope>NUCLEOTIDE SEQUENCE</scope>
    <source>
        <strain evidence="1">Expedition CK06-06</strain>
    </source>
</reference>
<organism evidence="1">
    <name type="scientific">marine sediment metagenome</name>
    <dbReference type="NCBI Taxonomy" id="412755"/>
    <lineage>
        <taxon>unclassified sequences</taxon>
        <taxon>metagenomes</taxon>
        <taxon>ecological metagenomes</taxon>
    </lineage>
</organism>
<protein>
    <submittedName>
        <fullName evidence="1">Uncharacterized protein</fullName>
    </submittedName>
</protein>
<dbReference type="EMBL" id="BART01013074">
    <property type="protein sequence ID" value="GAG88590.1"/>
    <property type="molecule type" value="Genomic_DNA"/>
</dbReference>
<dbReference type="AlphaFoldDB" id="X1B0Y2"/>
<sequence>NFWIYFKSIRYKYTKIEIIVKLYQKKKMREKIVRY</sequence>
<proteinExistence type="predicted"/>
<gene>
    <name evidence="1" type="ORF">S01H4_26948</name>
</gene>
<name>X1B0Y2_9ZZZZ</name>
<evidence type="ECO:0000313" key="1">
    <source>
        <dbReference type="EMBL" id="GAG88590.1"/>
    </source>
</evidence>